<proteinExistence type="predicted"/>
<name>A0A2T0QA10_9ACTN</name>
<dbReference type="OrthoDB" id="3357160at2"/>
<dbReference type="AlphaFoldDB" id="A0A2T0QA10"/>
<accession>A0A2T0QA10</accession>
<comment type="caution">
    <text evidence="2">The sequence shown here is derived from an EMBL/GenBank/DDBJ whole genome shotgun (WGS) entry which is preliminary data.</text>
</comment>
<dbReference type="SUPFAM" id="SSF56219">
    <property type="entry name" value="DNase I-like"/>
    <property type="match status" value="1"/>
</dbReference>
<dbReference type="RefSeq" id="WP_106242479.1">
    <property type="nucleotide sequence ID" value="NZ_PVZC01000002.1"/>
</dbReference>
<dbReference type="InterPro" id="IPR036691">
    <property type="entry name" value="Endo/exonu/phosph_ase_sf"/>
</dbReference>
<keyword evidence="1" id="KW-0732">Signal</keyword>
<protein>
    <recommendedName>
        <fullName evidence="4">Endonuclease/exonuclease/phosphatase family protein</fullName>
    </recommendedName>
</protein>
<feature type="signal peptide" evidence="1">
    <location>
        <begin position="1"/>
        <end position="30"/>
    </location>
</feature>
<evidence type="ECO:0000313" key="2">
    <source>
        <dbReference type="EMBL" id="PRY00677.1"/>
    </source>
</evidence>
<evidence type="ECO:0000313" key="3">
    <source>
        <dbReference type="Proteomes" id="UP000237846"/>
    </source>
</evidence>
<keyword evidence="3" id="KW-1185">Reference proteome</keyword>
<gene>
    <name evidence="2" type="ORF">CLV72_102308</name>
</gene>
<evidence type="ECO:0000256" key="1">
    <source>
        <dbReference type="SAM" id="SignalP"/>
    </source>
</evidence>
<organism evidence="2 3">
    <name type="scientific">Allonocardiopsis opalescens</name>
    <dbReference type="NCBI Taxonomy" id="1144618"/>
    <lineage>
        <taxon>Bacteria</taxon>
        <taxon>Bacillati</taxon>
        <taxon>Actinomycetota</taxon>
        <taxon>Actinomycetes</taxon>
        <taxon>Streptosporangiales</taxon>
        <taxon>Allonocardiopsis</taxon>
    </lineage>
</organism>
<dbReference type="EMBL" id="PVZC01000002">
    <property type="protein sequence ID" value="PRY00677.1"/>
    <property type="molecule type" value="Genomic_DNA"/>
</dbReference>
<dbReference type="Gene3D" id="3.60.10.10">
    <property type="entry name" value="Endonuclease/exonuclease/phosphatase"/>
    <property type="match status" value="1"/>
</dbReference>
<feature type="chain" id="PRO_5015579797" description="Endonuclease/exonuclease/phosphatase family protein" evidence="1">
    <location>
        <begin position="31"/>
        <end position="286"/>
    </location>
</feature>
<reference evidence="2 3" key="1">
    <citation type="submission" date="2018-03" db="EMBL/GenBank/DDBJ databases">
        <title>Genomic Encyclopedia of Archaeal and Bacterial Type Strains, Phase II (KMG-II): from individual species to whole genera.</title>
        <authorList>
            <person name="Goeker M."/>
        </authorList>
    </citation>
    <scope>NUCLEOTIDE SEQUENCE [LARGE SCALE GENOMIC DNA]</scope>
    <source>
        <strain evidence="2 3">DSM 45601</strain>
    </source>
</reference>
<dbReference type="Proteomes" id="UP000237846">
    <property type="component" value="Unassembled WGS sequence"/>
</dbReference>
<evidence type="ECO:0008006" key="4">
    <source>
        <dbReference type="Google" id="ProtNLM"/>
    </source>
</evidence>
<sequence>MATAPALRTAPKALVLAAVLSVTAAPSVWALDCVPQQADILQMNLCNSGAAPCYEDGQAIPEATSLITTSDDPPDIVTVNEICLSDVEAADGGPGPLVEAMEQVHDEVDYNFHSSGVTCQDGTPYGNVVMVNGELSDFEPVEQEGDYHAQDSDPDALGEDGEDRGYACLEYPEFAACATHLSRHEETAGRQAEELMGLGGQMAGGNTISGGDFNLEYSEGGFWNDLFGDDSLNVQGCVPDGYYRKGNGGVMHIVSPDAFEFGDGGTIDMEHTDHSSLRIDVTIPCS</sequence>